<protein>
    <submittedName>
        <fullName evidence="1">Uncharacterized protein</fullName>
    </submittedName>
</protein>
<name>A0A7J7K7Y7_BUGNE</name>
<comment type="caution">
    <text evidence="1">The sequence shown here is derived from an EMBL/GenBank/DDBJ whole genome shotgun (WGS) entry which is preliminary data.</text>
</comment>
<dbReference type="Proteomes" id="UP000593567">
    <property type="component" value="Unassembled WGS sequence"/>
</dbReference>
<gene>
    <name evidence="1" type="ORF">EB796_007388</name>
</gene>
<accession>A0A7J7K7Y7</accession>
<dbReference type="AlphaFoldDB" id="A0A7J7K7Y7"/>
<evidence type="ECO:0000313" key="2">
    <source>
        <dbReference type="Proteomes" id="UP000593567"/>
    </source>
</evidence>
<sequence length="74" mass="8175">MLGPTQPPRTGCHHQLAVTTNWLSPPVGCHHQLAVTTNWLSPPTGCHHQLAVTTNWLSLNHQPIVNMQQKLLAN</sequence>
<evidence type="ECO:0000313" key="1">
    <source>
        <dbReference type="EMBL" id="KAF6034305.1"/>
    </source>
</evidence>
<dbReference type="EMBL" id="VXIV02001105">
    <property type="protein sequence ID" value="KAF6034305.1"/>
    <property type="molecule type" value="Genomic_DNA"/>
</dbReference>
<keyword evidence="2" id="KW-1185">Reference proteome</keyword>
<reference evidence="1" key="1">
    <citation type="submission" date="2020-06" db="EMBL/GenBank/DDBJ databases">
        <title>Draft genome of Bugula neritina, a colonial animal packing powerful symbionts and potential medicines.</title>
        <authorList>
            <person name="Rayko M."/>
        </authorList>
    </citation>
    <scope>NUCLEOTIDE SEQUENCE [LARGE SCALE GENOMIC DNA]</scope>
    <source>
        <strain evidence="1">Kwan_BN1</strain>
    </source>
</reference>
<organism evidence="1 2">
    <name type="scientific">Bugula neritina</name>
    <name type="common">Brown bryozoan</name>
    <name type="synonym">Sertularia neritina</name>
    <dbReference type="NCBI Taxonomy" id="10212"/>
    <lineage>
        <taxon>Eukaryota</taxon>
        <taxon>Metazoa</taxon>
        <taxon>Spiralia</taxon>
        <taxon>Lophotrochozoa</taxon>
        <taxon>Bryozoa</taxon>
        <taxon>Gymnolaemata</taxon>
        <taxon>Cheilostomatida</taxon>
        <taxon>Flustrina</taxon>
        <taxon>Buguloidea</taxon>
        <taxon>Bugulidae</taxon>
        <taxon>Bugula</taxon>
    </lineage>
</organism>
<proteinExistence type="predicted"/>